<evidence type="ECO:0000313" key="3">
    <source>
        <dbReference type="Proteomes" id="UP000604001"/>
    </source>
</evidence>
<accession>A0ABR6UCH7</accession>
<comment type="caution">
    <text evidence="2">The sequence shown here is derived from an EMBL/GenBank/DDBJ whole genome shotgun (WGS) entry which is preliminary data.</text>
</comment>
<protein>
    <submittedName>
        <fullName evidence="2">Uncharacterized protein</fullName>
    </submittedName>
</protein>
<reference evidence="2 3" key="1">
    <citation type="submission" date="2020-08" db="EMBL/GenBank/DDBJ databases">
        <title>novel species in genus Nocardioides.</title>
        <authorList>
            <person name="Zhang G."/>
        </authorList>
    </citation>
    <scope>NUCLEOTIDE SEQUENCE [LARGE SCALE GENOMIC DNA]</scope>
    <source>
        <strain evidence="2 3">SC8A-24</strain>
    </source>
</reference>
<dbReference type="Proteomes" id="UP000604001">
    <property type="component" value="Unassembled WGS sequence"/>
</dbReference>
<dbReference type="RefSeq" id="WP_186347337.1">
    <property type="nucleotide sequence ID" value="NZ_BMMR01000001.1"/>
</dbReference>
<sequence length="76" mass="8037">MDQQPPEPRDDAATGGPVRTGVPRVDEVLAAVEELGERPIEEHVGVFETAHTELRRALDADPATDVPPGSSPTDPA</sequence>
<name>A0ABR6UCH7_9ACTN</name>
<gene>
    <name evidence="2" type="ORF">H7344_17780</name>
</gene>
<feature type="region of interest" description="Disordered" evidence="1">
    <location>
        <begin position="1"/>
        <end position="23"/>
    </location>
</feature>
<feature type="region of interest" description="Disordered" evidence="1">
    <location>
        <begin position="53"/>
        <end position="76"/>
    </location>
</feature>
<evidence type="ECO:0000313" key="2">
    <source>
        <dbReference type="EMBL" id="MBC2962145.1"/>
    </source>
</evidence>
<organism evidence="2 3">
    <name type="scientific">Nocardioides deserti</name>
    <dbReference type="NCBI Taxonomy" id="1588644"/>
    <lineage>
        <taxon>Bacteria</taxon>
        <taxon>Bacillati</taxon>
        <taxon>Actinomycetota</taxon>
        <taxon>Actinomycetes</taxon>
        <taxon>Propionibacteriales</taxon>
        <taxon>Nocardioidaceae</taxon>
        <taxon>Nocardioides</taxon>
    </lineage>
</organism>
<proteinExistence type="predicted"/>
<dbReference type="EMBL" id="JACMYC010000017">
    <property type="protein sequence ID" value="MBC2962145.1"/>
    <property type="molecule type" value="Genomic_DNA"/>
</dbReference>
<keyword evidence="3" id="KW-1185">Reference proteome</keyword>
<evidence type="ECO:0000256" key="1">
    <source>
        <dbReference type="SAM" id="MobiDB-lite"/>
    </source>
</evidence>